<proteinExistence type="inferred from homology"/>
<keyword evidence="1" id="KW-0539">Nucleus</keyword>
<dbReference type="InterPro" id="IPR036388">
    <property type="entry name" value="WH-like_DNA-bd_sf"/>
</dbReference>
<keyword evidence="1" id="KW-0227">DNA damage</keyword>
<dbReference type="GO" id="GO:0008270">
    <property type="term" value="F:zinc ion binding"/>
    <property type="evidence" value="ECO:0007669"/>
    <property type="project" value="UniProtKB-KW"/>
</dbReference>
<dbReference type="PANTHER" id="PTHR20973">
    <property type="entry name" value="NON-SMC ELEMENT 1-RELATED"/>
    <property type="match status" value="1"/>
</dbReference>
<dbReference type="EMBL" id="LK023324">
    <property type="protein sequence ID" value="CDS07856.1"/>
    <property type="molecule type" value="Genomic_DNA"/>
</dbReference>
<dbReference type="OrthoDB" id="185455at2759"/>
<comment type="subcellular location">
    <subcellularLocation>
        <location evidence="1">Nucleus</location>
    </subcellularLocation>
</comment>
<comment type="catalytic activity">
    <reaction evidence="1">
        <text>S-ubiquitinyl-[E2 ubiquitin-conjugating enzyme]-L-cysteine + [acceptor protein]-L-lysine = [E2 ubiquitin-conjugating enzyme]-L-cysteine + N(6)-ubiquitinyl-[acceptor protein]-L-lysine.</text>
        <dbReference type="EC" id="2.3.2.27"/>
    </reaction>
</comment>
<keyword evidence="1" id="KW-0479">Metal-binding</keyword>
<keyword evidence="1" id="KW-0233">DNA recombination</keyword>
<evidence type="ECO:0000313" key="2">
    <source>
        <dbReference type="EMBL" id="CDS07856.1"/>
    </source>
</evidence>
<keyword evidence="1" id="KW-0863">Zinc-finger</keyword>
<protein>
    <recommendedName>
        <fullName evidence="1">Non-structural maintenance of chromosomes element 1 homolog</fullName>
        <ecNumber evidence="1">2.3.2.27</ecNumber>
    </recommendedName>
</protein>
<keyword evidence="1" id="KW-0862">Zinc</keyword>
<dbReference type="EC" id="2.3.2.27" evidence="1"/>
<dbReference type="GO" id="GO:0061630">
    <property type="term" value="F:ubiquitin protein ligase activity"/>
    <property type="evidence" value="ECO:0007669"/>
    <property type="project" value="UniProtKB-EC"/>
</dbReference>
<name>A0A077WJA0_9FUNG</name>
<comment type="function">
    <text evidence="1">Acts in a DNA repair pathway for removal of UV-induced DNA damage that is distinct from classical nucleotide excision repair and in repair of ionizing radiation damage. Functions in homologous recombination repair of DNA double strand breaks and in recovery of stalled replication forks.</text>
</comment>
<keyword evidence="1" id="KW-0234">DNA repair</keyword>
<dbReference type="PANTHER" id="PTHR20973:SF0">
    <property type="entry name" value="NON-STRUCTURAL MAINTENANCE OF CHROMOSOMES ELEMENT 1 HOMOLOG"/>
    <property type="match status" value="1"/>
</dbReference>
<dbReference type="Gene3D" id="1.10.10.10">
    <property type="entry name" value="Winged helix-like DNA-binding domain superfamily/Winged helix DNA-binding domain"/>
    <property type="match status" value="1"/>
</dbReference>
<evidence type="ECO:0000256" key="1">
    <source>
        <dbReference type="RuleBase" id="RU368018"/>
    </source>
</evidence>
<dbReference type="AlphaFoldDB" id="A0A077WJA0"/>
<dbReference type="InterPro" id="IPR011513">
    <property type="entry name" value="Nse1"/>
</dbReference>
<dbReference type="GO" id="GO:0005634">
    <property type="term" value="C:nucleus"/>
    <property type="evidence" value="ECO:0007669"/>
    <property type="project" value="UniProtKB-SubCell"/>
</dbReference>
<reference evidence="2" key="1">
    <citation type="journal article" date="2014" name="Genome Announc.">
        <title>De novo whole-genome sequence and genome annotation of Lichtheimia ramosa.</title>
        <authorList>
            <person name="Linde J."/>
            <person name="Schwartze V."/>
            <person name="Binder U."/>
            <person name="Lass-Florl C."/>
            <person name="Voigt K."/>
            <person name="Horn F."/>
        </authorList>
    </citation>
    <scope>NUCLEOTIDE SEQUENCE</scope>
    <source>
        <strain evidence="2">JMRC FSU:6197</strain>
    </source>
</reference>
<comment type="subunit">
    <text evidence="1">Component of the Smc5-Smc6 complex.</text>
</comment>
<sequence length="223" mass="25214">MEKASQFFNQVAALTRHQSVLHEAIPVINNELSEINMLLKETKDEWSGGSMLVMINTTEDPYVEKMTPYTPKELEYYRHLIESIVKAPNQIWTVGHGAALRLGSSMKSGLTLAKTQELLDRLQEDGWLRVCNDGSYALATRATVELETYLCQTYGSNHIHHCIICTEMQAIMNAPNLADTILSDHLIYSVALSISLTMYSTRKECLYSYNVNLIYQLADKKCA</sequence>
<organism evidence="2">
    <name type="scientific">Lichtheimia ramosa</name>
    <dbReference type="NCBI Taxonomy" id="688394"/>
    <lineage>
        <taxon>Eukaryota</taxon>
        <taxon>Fungi</taxon>
        <taxon>Fungi incertae sedis</taxon>
        <taxon>Mucoromycota</taxon>
        <taxon>Mucoromycotina</taxon>
        <taxon>Mucoromycetes</taxon>
        <taxon>Mucorales</taxon>
        <taxon>Lichtheimiaceae</taxon>
        <taxon>Lichtheimia</taxon>
    </lineage>
</organism>
<gene>
    <name evidence="2" type="ORF">LRAMOSA01805</name>
</gene>
<accession>A0A077WJA0</accession>
<dbReference type="GO" id="GO:0030915">
    <property type="term" value="C:Smc5-Smc6 complex"/>
    <property type="evidence" value="ECO:0007669"/>
    <property type="project" value="UniProtKB-UniRule"/>
</dbReference>
<keyword evidence="1" id="KW-0833">Ubl conjugation pathway</keyword>
<dbReference type="GO" id="GO:0000724">
    <property type="term" value="P:double-strand break repair via homologous recombination"/>
    <property type="evidence" value="ECO:0007669"/>
    <property type="project" value="TreeGrafter"/>
</dbReference>
<keyword evidence="1" id="KW-0808">Transferase</keyword>
<dbReference type="Pfam" id="PF07574">
    <property type="entry name" value="SMC_Nse1"/>
    <property type="match status" value="1"/>
</dbReference>
<comment type="similarity">
    <text evidence="1">Belongs to the NSE1 family.</text>
</comment>